<name>A0A6J5NBY2_9CAUD</name>
<sequence length="109" mass="11239">MATTYKVLGQSNPSAATLTTLYTVPAATSTVISTLAICNRSSTSTTYRVAIRLAGGAVADEDYIAYDSIVPGNDTVYLTLGIALATTDVVSIYATVATLSFNAFGSEIA</sequence>
<reference evidence="1" key="1">
    <citation type="submission" date="2020-04" db="EMBL/GenBank/DDBJ databases">
        <authorList>
            <person name="Chiriac C."/>
            <person name="Salcher M."/>
            <person name="Ghai R."/>
            <person name="Kavagutti S V."/>
        </authorList>
    </citation>
    <scope>NUCLEOTIDE SEQUENCE</scope>
</reference>
<proteinExistence type="predicted"/>
<gene>
    <name evidence="1" type="ORF">UFOVP642_10</name>
</gene>
<accession>A0A6J5NBY2</accession>
<protein>
    <submittedName>
        <fullName evidence="1">Uncharacterized protein</fullName>
    </submittedName>
</protein>
<evidence type="ECO:0000313" key="1">
    <source>
        <dbReference type="EMBL" id="CAB4154518.1"/>
    </source>
</evidence>
<dbReference type="EMBL" id="LR796620">
    <property type="protein sequence ID" value="CAB4154518.1"/>
    <property type="molecule type" value="Genomic_DNA"/>
</dbReference>
<organism evidence="1">
    <name type="scientific">uncultured Caudovirales phage</name>
    <dbReference type="NCBI Taxonomy" id="2100421"/>
    <lineage>
        <taxon>Viruses</taxon>
        <taxon>Duplodnaviria</taxon>
        <taxon>Heunggongvirae</taxon>
        <taxon>Uroviricota</taxon>
        <taxon>Caudoviricetes</taxon>
        <taxon>Peduoviridae</taxon>
        <taxon>Maltschvirus</taxon>
        <taxon>Maltschvirus maltsch</taxon>
    </lineage>
</organism>